<protein>
    <submittedName>
        <fullName evidence="5">GntR family transcriptional regulator</fullName>
    </submittedName>
</protein>
<evidence type="ECO:0000256" key="3">
    <source>
        <dbReference type="ARBA" id="ARBA00023163"/>
    </source>
</evidence>
<dbReference type="OrthoDB" id="5450856at2"/>
<name>A0A1M5I437_9HYPH</name>
<keyword evidence="2" id="KW-0238">DNA-binding</keyword>
<dbReference type="SUPFAM" id="SSF64288">
    <property type="entry name" value="Chorismate lyase-like"/>
    <property type="match status" value="1"/>
</dbReference>
<dbReference type="AlphaFoldDB" id="A0A1M5I437"/>
<dbReference type="EMBL" id="FQUP01000004">
    <property type="protein sequence ID" value="SHG23098.1"/>
    <property type="molecule type" value="Genomic_DNA"/>
</dbReference>
<dbReference type="Proteomes" id="UP000184485">
    <property type="component" value="Unassembled WGS sequence"/>
</dbReference>
<keyword evidence="3" id="KW-0804">Transcription</keyword>
<dbReference type="GO" id="GO:0003677">
    <property type="term" value="F:DNA binding"/>
    <property type="evidence" value="ECO:0007669"/>
    <property type="project" value="UniProtKB-KW"/>
</dbReference>
<dbReference type="PANTHER" id="PTHR44846">
    <property type="entry name" value="MANNOSYL-D-GLYCERATE TRANSPORT/METABOLISM SYSTEM REPRESSOR MNGR-RELATED"/>
    <property type="match status" value="1"/>
</dbReference>
<organism evidence="5 6">
    <name type="scientific">Kaistia soli DSM 19436</name>
    <dbReference type="NCBI Taxonomy" id="1122133"/>
    <lineage>
        <taxon>Bacteria</taxon>
        <taxon>Pseudomonadati</taxon>
        <taxon>Pseudomonadota</taxon>
        <taxon>Alphaproteobacteria</taxon>
        <taxon>Hyphomicrobiales</taxon>
        <taxon>Kaistiaceae</taxon>
        <taxon>Kaistia</taxon>
    </lineage>
</organism>
<dbReference type="CDD" id="cd07377">
    <property type="entry name" value="WHTH_GntR"/>
    <property type="match status" value="1"/>
</dbReference>
<dbReference type="GO" id="GO:0045892">
    <property type="term" value="P:negative regulation of DNA-templated transcription"/>
    <property type="evidence" value="ECO:0007669"/>
    <property type="project" value="TreeGrafter"/>
</dbReference>
<dbReference type="Pfam" id="PF00392">
    <property type="entry name" value="GntR"/>
    <property type="match status" value="1"/>
</dbReference>
<dbReference type="PRINTS" id="PR00035">
    <property type="entry name" value="HTHGNTR"/>
</dbReference>
<evidence type="ECO:0000313" key="6">
    <source>
        <dbReference type="Proteomes" id="UP000184485"/>
    </source>
</evidence>
<dbReference type="RefSeq" id="WP_073055842.1">
    <property type="nucleotide sequence ID" value="NZ_FQUP01000004.1"/>
</dbReference>
<dbReference type="InterPro" id="IPR036388">
    <property type="entry name" value="WH-like_DNA-bd_sf"/>
</dbReference>
<dbReference type="SUPFAM" id="SSF46785">
    <property type="entry name" value="Winged helix' DNA-binding domain"/>
    <property type="match status" value="1"/>
</dbReference>
<dbReference type="PANTHER" id="PTHR44846:SF17">
    <property type="entry name" value="GNTR-FAMILY TRANSCRIPTIONAL REGULATOR"/>
    <property type="match status" value="1"/>
</dbReference>
<sequence length="247" mass="26909">MAWNDSSLTSGGAPLWHQIAERLRSAIIAGHFKPGDLLPSEAELNRVFGVSRTTARGSLDTLEREGLIVRRSGVGSVVVEPMVELPANVMASFSEDMRRRGHAPSYQTISAGLAAIPLEVRDILRAPMAKQGFRIHRLLLADAKPIAVSISWIAPHVLAGHKPPTVRELDAGSLYQWLESVCGVRILSGHEVIEARVLDTQTATSLGVDSGTAALVVSRLSETADRTPVEFAQMTYRGDRYRLRIDI</sequence>
<feature type="domain" description="HTH gntR-type" evidence="4">
    <location>
        <begin position="13"/>
        <end position="81"/>
    </location>
</feature>
<dbReference type="Gene3D" id="3.40.1410.10">
    <property type="entry name" value="Chorismate lyase-like"/>
    <property type="match status" value="1"/>
</dbReference>
<keyword evidence="6" id="KW-1185">Reference proteome</keyword>
<evidence type="ECO:0000313" key="5">
    <source>
        <dbReference type="EMBL" id="SHG23098.1"/>
    </source>
</evidence>
<reference evidence="5 6" key="1">
    <citation type="submission" date="2016-11" db="EMBL/GenBank/DDBJ databases">
        <authorList>
            <person name="Jaros S."/>
            <person name="Januszkiewicz K."/>
            <person name="Wedrychowicz H."/>
        </authorList>
    </citation>
    <scope>NUCLEOTIDE SEQUENCE [LARGE SCALE GENOMIC DNA]</scope>
    <source>
        <strain evidence="5 6">DSM 19436</strain>
    </source>
</reference>
<dbReference type="SMART" id="SM00866">
    <property type="entry name" value="UTRA"/>
    <property type="match status" value="1"/>
</dbReference>
<dbReference type="Pfam" id="PF07702">
    <property type="entry name" value="UTRA"/>
    <property type="match status" value="1"/>
</dbReference>
<dbReference type="STRING" id="1122133.SAMN02745157_3740"/>
<evidence type="ECO:0000256" key="2">
    <source>
        <dbReference type="ARBA" id="ARBA00023125"/>
    </source>
</evidence>
<dbReference type="SMART" id="SM00345">
    <property type="entry name" value="HTH_GNTR"/>
    <property type="match status" value="1"/>
</dbReference>
<evidence type="ECO:0000256" key="1">
    <source>
        <dbReference type="ARBA" id="ARBA00023015"/>
    </source>
</evidence>
<dbReference type="InterPro" id="IPR050679">
    <property type="entry name" value="Bact_HTH_transcr_reg"/>
</dbReference>
<gene>
    <name evidence="5" type="ORF">SAMN02745157_3740</name>
</gene>
<dbReference type="InterPro" id="IPR011663">
    <property type="entry name" value="UTRA"/>
</dbReference>
<keyword evidence="1" id="KW-0805">Transcription regulation</keyword>
<evidence type="ECO:0000259" key="4">
    <source>
        <dbReference type="PROSITE" id="PS50949"/>
    </source>
</evidence>
<dbReference type="InterPro" id="IPR028978">
    <property type="entry name" value="Chorismate_lyase_/UTRA_dom_sf"/>
</dbReference>
<dbReference type="GO" id="GO:0003700">
    <property type="term" value="F:DNA-binding transcription factor activity"/>
    <property type="evidence" value="ECO:0007669"/>
    <property type="project" value="InterPro"/>
</dbReference>
<proteinExistence type="predicted"/>
<dbReference type="Gene3D" id="1.10.10.10">
    <property type="entry name" value="Winged helix-like DNA-binding domain superfamily/Winged helix DNA-binding domain"/>
    <property type="match status" value="1"/>
</dbReference>
<accession>A0A1M5I437</accession>
<dbReference type="InterPro" id="IPR000524">
    <property type="entry name" value="Tscrpt_reg_HTH_GntR"/>
</dbReference>
<dbReference type="InterPro" id="IPR036390">
    <property type="entry name" value="WH_DNA-bd_sf"/>
</dbReference>
<dbReference type="PROSITE" id="PS50949">
    <property type="entry name" value="HTH_GNTR"/>
    <property type="match status" value="1"/>
</dbReference>